<keyword evidence="1" id="KW-0677">Repeat</keyword>
<accession>A0A0D2FFZ6</accession>
<evidence type="ECO:0000256" key="1">
    <source>
        <dbReference type="ARBA" id="ARBA00022737"/>
    </source>
</evidence>
<feature type="region of interest" description="Disordered" evidence="2">
    <location>
        <begin position="40"/>
        <end position="77"/>
    </location>
</feature>
<dbReference type="InterPro" id="IPR051222">
    <property type="entry name" value="PPR/CCM1_RNA-binding"/>
</dbReference>
<keyword evidence="4" id="KW-1185">Reference proteome</keyword>
<reference evidence="3 4" key="1">
    <citation type="submission" date="2015-01" db="EMBL/GenBank/DDBJ databases">
        <title>The Genome Sequence of Capronia semiimmersa CBS27337.</title>
        <authorList>
            <consortium name="The Broad Institute Genomics Platform"/>
            <person name="Cuomo C."/>
            <person name="de Hoog S."/>
            <person name="Gorbushina A."/>
            <person name="Stielow B."/>
            <person name="Teixiera M."/>
            <person name="Abouelleil A."/>
            <person name="Chapman S.B."/>
            <person name="Priest M."/>
            <person name="Young S.K."/>
            <person name="Wortman J."/>
            <person name="Nusbaum C."/>
            <person name="Birren B."/>
        </authorList>
    </citation>
    <scope>NUCLEOTIDE SEQUENCE [LARGE SCALE GENOMIC DNA]</scope>
    <source>
        <strain evidence="3 4">CBS 27337</strain>
    </source>
</reference>
<name>A0A0D2FFZ6_9EURO</name>
<evidence type="ECO:0008006" key="5">
    <source>
        <dbReference type="Google" id="ProtNLM"/>
    </source>
</evidence>
<dbReference type="PANTHER" id="PTHR47942:SF63">
    <property type="entry name" value="PENTATRICOPEPTIDE REPEAT-CONTAINING PROTEIN"/>
    <property type="match status" value="1"/>
</dbReference>
<dbReference type="HOGENOM" id="CLU_014148_0_1_1"/>
<dbReference type="InterPro" id="IPR002885">
    <property type="entry name" value="PPR_rpt"/>
</dbReference>
<dbReference type="PANTHER" id="PTHR47942">
    <property type="entry name" value="TETRATRICOPEPTIDE REPEAT (TPR)-LIKE SUPERFAMILY PROTEIN-RELATED"/>
    <property type="match status" value="1"/>
</dbReference>
<dbReference type="Proteomes" id="UP000054266">
    <property type="component" value="Unassembled WGS sequence"/>
</dbReference>
<dbReference type="AlphaFoldDB" id="A0A0D2FFZ6"/>
<evidence type="ECO:0000313" key="4">
    <source>
        <dbReference type="Proteomes" id="UP000054266"/>
    </source>
</evidence>
<dbReference type="STRING" id="5601.A0A0D2FFZ6"/>
<dbReference type="Gene3D" id="1.25.40.10">
    <property type="entry name" value="Tetratricopeptide repeat domain"/>
    <property type="match status" value="2"/>
</dbReference>
<sequence>MRSICRLSRRWHQQFCLSPSFAAHQQCLQLLQPVRQYRQPPRARLQGRKPSVTSLGNPDVHEYEQQGEDAASRRPVHNPLDPEAAAVKAELDQLDRELAIMREGPFGPNSEFIRSFPADEREELLKALEEEGVMPSESADLISDEDLEDLAREEEGKKQSTQAKSPLRVTLSIPVRDKIYVKRFNAALETAQQKDDDKEYFALWKWYLRCQQHVSNFALIIPEDVWHFLWKSQSTRFYRPKHLAMLGKDMVKADIALEDKEWVEYIDALQATGDIAAAAETWEAQRPRLGTKPELAELFWIAGVGLYVQLGKPQKAQRLAFECYEHTTMINPELLVMVISAWAKSQQPQANIKTWYCYLELCRKLEAHEDEKTRLNILGRVSSVLLEADRPELALAVFKDMFLLTATAPQNSWMIFRDFGKAVTDIHPSNEGLVSQIGLSALASFPRRFANKYFFTAWIKWLLGQGLTNDAALVVELMYERGIKPDAGPLNGLIASWIRQGSPRDRQKAEETAWSMIQSRIDMVQKRLSPADHIDSSNAVTTREPRHRPGFLKRGAPAATVETFSILLQYYTRRSDLASASQLTDVMTGSAKIKPNSFIMNHWLYASLRSGQIADVWSKYSALKSSIAPDVETFAALWDTAKTCYASPRRHQGGFPEVRALFAEMQEWFEKLDVKKRVSAQEEFSSDLYEQIIRCFCLSSDPQGTLCALHGLHQSFNALPREEVSRLIIMQVARAYASDWAPPLAGARGLRMKKNMQYQSAVKTLTEIMVAISDRMIQETDVDPEAVADEESDPARRLRLDVLTTFLGLIIEKRMKGVALEEVLQSIQGVADEMKTTVPLDLLRQRGWGDVEM</sequence>
<protein>
    <recommendedName>
        <fullName evidence="5">Pentatricopeptide repeat domain-containing protein</fullName>
    </recommendedName>
</protein>
<proteinExistence type="predicted"/>
<dbReference type="EMBL" id="KN846960">
    <property type="protein sequence ID" value="KIW65735.1"/>
    <property type="molecule type" value="Genomic_DNA"/>
</dbReference>
<dbReference type="InterPro" id="IPR011990">
    <property type="entry name" value="TPR-like_helical_dom_sf"/>
</dbReference>
<dbReference type="NCBIfam" id="TIGR00756">
    <property type="entry name" value="PPR"/>
    <property type="match status" value="1"/>
</dbReference>
<evidence type="ECO:0000313" key="3">
    <source>
        <dbReference type="EMBL" id="KIW65735.1"/>
    </source>
</evidence>
<gene>
    <name evidence="3" type="ORF">PV04_07961</name>
</gene>
<evidence type="ECO:0000256" key="2">
    <source>
        <dbReference type="SAM" id="MobiDB-lite"/>
    </source>
</evidence>
<organism evidence="3 4">
    <name type="scientific">Phialophora macrospora</name>
    <dbReference type="NCBI Taxonomy" id="1851006"/>
    <lineage>
        <taxon>Eukaryota</taxon>
        <taxon>Fungi</taxon>
        <taxon>Dikarya</taxon>
        <taxon>Ascomycota</taxon>
        <taxon>Pezizomycotina</taxon>
        <taxon>Eurotiomycetes</taxon>
        <taxon>Chaetothyriomycetidae</taxon>
        <taxon>Chaetothyriales</taxon>
        <taxon>Herpotrichiellaceae</taxon>
        <taxon>Phialophora</taxon>
    </lineage>
</organism>